<protein>
    <submittedName>
        <fullName evidence="1">Uncharacterized protein</fullName>
    </submittedName>
</protein>
<dbReference type="Proteomes" id="UP000004221">
    <property type="component" value="Unassembled WGS sequence"/>
</dbReference>
<evidence type="ECO:0000313" key="2">
    <source>
        <dbReference type="Proteomes" id="UP000004221"/>
    </source>
</evidence>
<dbReference type="EMBL" id="CAGS01000736">
    <property type="protein sequence ID" value="CCF86296.1"/>
    <property type="molecule type" value="Genomic_DNA"/>
</dbReference>
<evidence type="ECO:0000313" key="1">
    <source>
        <dbReference type="EMBL" id="CCF86296.1"/>
    </source>
</evidence>
<proteinExistence type="predicted"/>
<comment type="caution">
    <text evidence="1">The sequence shown here is derived from an EMBL/GenBank/DDBJ whole genome shotgun (WGS) entry which is preliminary data.</text>
</comment>
<keyword evidence="2" id="KW-1185">Reference proteome</keyword>
<organism evidence="1 2">
    <name type="scientific">Nitrolancea hollandica Lb</name>
    <dbReference type="NCBI Taxonomy" id="1129897"/>
    <lineage>
        <taxon>Bacteria</taxon>
        <taxon>Pseudomonadati</taxon>
        <taxon>Thermomicrobiota</taxon>
        <taxon>Thermomicrobia</taxon>
        <taxon>Sphaerobacterales</taxon>
        <taxon>Sphaerobacterineae</taxon>
        <taxon>Sphaerobacteraceae</taxon>
        <taxon>Nitrolancea</taxon>
    </lineage>
</organism>
<gene>
    <name evidence="1" type="ORF">NITHO_990011</name>
</gene>
<dbReference type="AlphaFoldDB" id="I4ENN3"/>
<reference evidence="1 2" key="1">
    <citation type="journal article" date="2012" name="ISME J.">
        <title>Nitrification expanded: discovery, physiology and genomics of a nitrite-oxidizing bacterium from the phylum Chloroflexi.</title>
        <authorList>
            <person name="Sorokin D.Y."/>
            <person name="Lucker S."/>
            <person name="Vejmelkova D."/>
            <person name="Kostrikina N.A."/>
            <person name="Kleerebezem R."/>
            <person name="Rijpstra W.I."/>
            <person name="Damste J.S."/>
            <person name="Le Paslier D."/>
            <person name="Muyzer G."/>
            <person name="Wagner M."/>
            <person name="van Loosdrecht M.C."/>
            <person name="Daims H."/>
        </authorList>
    </citation>
    <scope>NUCLEOTIDE SEQUENCE [LARGE SCALE GENOMIC DNA]</scope>
    <source>
        <strain evidence="2">none</strain>
    </source>
</reference>
<accession>I4ENN3</accession>
<sequence>MARWHLPLTGTTCSRPGYRGKSALVAHADGIRHERERFVVPMDAGLDWSFRATIVEPGSGLEPVRERVRLIGEVAENGAAVRRDVTGSDRSHWSRSGTR</sequence>
<name>I4ENN3_9BACT</name>